<dbReference type="Gene3D" id="2.40.50.140">
    <property type="entry name" value="Nucleic acid-binding proteins"/>
    <property type="match status" value="1"/>
</dbReference>
<dbReference type="GO" id="GO:0140359">
    <property type="term" value="F:ABC-type transporter activity"/>
    <property type="evidence" value="ECO:0007669"/>
    <property type="project" value="InterPro"/>
</dbReference>
<dbReference type="PROSITE" id="PS50893">
    <property type="entry name" value="ABC_TRANSPORTER_2"/>
    <property type="match status" value="1"/>
</dbReference>
<dbReference type="GO" id="GO:0008643">
    <property type="term" value="P:carbohydrate transport"/>
    <property type="evidence" value="ECO:0007669"/>
    <property type="project" value="InterPro"/>
</dbReference>
<dbReference type="InterPro" id="IPR047641">
    <property type="entry name" value="ABC_transpr_MalK/UgpC-like"/>
</dbReference>
<proteinExistence type="predicted"/>
<name>A0A939JW70_9BACT</name>
<feature type="domain" description="ABC transporter" evidence="4">
    <location>
        <begin position="4"/>
        <end position="235"/>
    </location>
</feature>
<keyword evidence="6" id="KW-1185">Reference proteome</keyword>
<dbReference type="GO" id="GO:0005524">
    <property type="term" value="F:ATP binding"/>
    <property type="evidence" value="ECO:0007669"/>
    <property type="project" value="UniProtKB-KW"/>
</dbReference>
<dbReference type="FunFam" id="3.40.50.300:FF:000042">
    <property type="entry name" value="Maltose/maltodextrin ABC transporter, ATP-binding protein"/>
    <property type="match status" value="1"/>
</dbReference>
<dbReference type="Pfam" id="PF17912">
    <property type="entry name" value="OB_MalK"/>
    <property type="match status" value="1"/>
</dbReference>
<evidence type="ECO:0000313" key="5">
    <source>
        <dbReference type="EMBL" id="MBO0931597.1"/>
    </source>
</evidence>
<dbReference type="InterPro" id="IPR040582">
    <property type="entry name" value="OB_MalK-like"/>
</dbReference>
<evidence type="ECO:0000256" key="3">
    <source>
        <dbReference type="ARBA" id="ARBA00022840"/>
    </source>
</evidence>
<dbReference type="PROSITE" id="PS00211">
    <property type="entry name" value="ABC_TRANSPORTER_1"/>
    <property type="match status" value="1"/>
</dbReference>
<dbReference type="InterPro" id="IPR003439">
    <property type="entry name" value="ABC_transporter-like_ATP-bd"/>
</dbReference>
<evidence type="ECO:0000259" key="4">
    <source>
        <dbReference type="PROSITE" id="PS50893"/>
    </source>
</evidence>
<organism evidence="5 6">
    <name type="scientific">Fibrella aquatilis</name>
    <dbReference type="NCBI Taxonomy" id="2817059"/>
    <lineage>
        <taxon>Bacteria</taxon>
        <taxon>Pseudomonadati</taxon>
        <taxon>Bacteroidota</taxon>
        <taxon>Cytophagia</taxon>
        <taxon>Cytophagales</taxon>
        <taxon>Spirosomataceae</taxon>
        <taxon>Fibrella</taxon>
    </lineage>
</organism>
<dbReference type="CDD" id="cd03301">
    <property type="entry name" value="ABC_MalK_N"/>
    <property type="match status" value="1"/>
</dbReference>
<dbReference type="InterPro" id="IPR027417">
    <property type="entry name" value="P-loop_NTPase"/>
</dbReference>
<dbReference type="InterPro" id="IPR003593">
    <property type="entry name" value="AAA+_ATPase"/>
</dbReference>
<dbReference type="Gene3D" id="2.40.50.100">
    <property type="match status" value="1"/>
</dbReference>
<dbReference type="EMBL" id="JAFMYU010000007">
    <property type="protein sequence ID" value="MBO0931597.1"/>
    <property type="molecule type" value="Genomic_DNA"/>
</dbReference>
<dbReference type="InterPro" id="IPR015855">
    <property type="entry name" value="ABC_transpr_MalK-like"/>
</dbReference>
<keyword evidence="1" id="KW-0813">Transport</keyword>
<dbReference type="GO" id="GO:0055052">
    <property type="term" value="C:ATP-binding cassette (ABC) transporter complex, substrate-binding subunit-containing"/>
    <property type="evidence" value="ECO:0007669"/>
    <property type="project" value="TreeGrafter"/>
</dbReference>
<reference evidence="5 6" key="1">
    <citation type="submission" date="2021-03" db="EMBL/GenBank/DDBJ databases">
        <title>Fibrella sp. HMF5036 genome sequencing and assembly.</title>
        <authorList>
            <person name="Kang H."/>
            <person name="Kim H."/>
            <person name="Bae S."/>
            <person name="Joh K."/>
        </authorList>
    </citation>
    <scope>NUCLEOTIDE SEQUENCE [LARGE SCALE GENOMIC DNA]</scope>
    <source>
        <strain evidence="5 6">HMF5036</strain>
    </source>
</reference>
<dbReference type="InterPro" id="IPR008995">
    <property type="entry name" value="Mo/tungstate-bd_C_term_dom"/>
</dbReference>
<keyword evidence="3 5" id="KW-0067">ATP-binding</keyword>
<dbReference type="PANTHER" id="PTHR43875:SF1">
    <property type="entry name" value="OSMOPROTECTIVE COMPOUNDS UPTAKE ATP-BINDING PROTEIN GGTA"/>
    <property type="match status" value="1"/>
</dbReference>
<evidence type="ECO:0000256" key="1">
    <source>
        <dbReference type="ARBA" id="ARBA00022448"/>
    </source>
</evidence>
<dbReference type="RefSeq" id="WP_207335558.1">
    <property type="nucleotide sequence ID" value="NZ_JAFMYU010000007.1"/>
</dbReference>
<dbReference type="SUPFAM" id="SSF50331">
    <property type="entry name" value="MOP-like"/>
    <property type="match status" value="1"/>
</dbReference>
<dbReference type="SUPFAM" id="SSF52540">
    <property type="entry name" value="P-loop containing nucleoside triphosphate hydrolases"/>
    <property type="match status" value="1"/>
</dbReference>
<protein>
    <submittedName>
        <fullName evidence="5">Sn-glycerol-3-phosphate ABC transporter ATP-binding protein UgpC</fullName>
    </submittedName>
</protein>
<sequence>MANVQLNHIAKAYADGPRVIRDVTIDVKDREFLVLVGPSGCGKSTLLRMIAGLEDITDGDLLIDGKRMNDVPPKDRDIAMVFQNYALYPHMTVFENMAFGLTLRKMPKAEIKQRVEQAARILEIEPLLHRKPKDMSGGQRQRVAIGRAIVREPKVFLFDEPLSNLDAKLRGQTRIELQKLHRQLNATMIYVTHDQVEAMTLGDRIVVLRSGDVMQFDTPINLYNHPVNLFVAGFIGTPPMNFLPGTIRQDGSSLSFGSQGNTLTIDLINSVHYQRLQAYVGKGVVLGIRAEHLTDAPTSGDRPFFSSEQLPFEAIENMGNEALGYLTIEGVRVVARLTPDRAAGLSATDTVRLFWDVDKAHFFDAETEERIYGSVQ</sequence>
<dbReference type="Pfam" id="PF00005">
    <property type="entry name" value="ABC_tran"/>
    <property type="match status" value="1"/>
</dbReference>
<dbReference type="InterPro" id="IPR017871">
    <property type="entry name" value="ABC_transporter-like_CS"/>
</dbReference>
<comment type="caution">
    <text evidence="5">The sequence shown here is derived from an EMBL/GenBank/DDBJ whole genome shotgun (WGS) entry which is preliminary data.</text>
</comment>
<evidence type="ECO:0000313" key="6">
    <source>
        <dbReference type="Proteomes" id="UP000664795"/>
    </source>
</evidence>
<dbReference type="GO" id="GO:0016887">
    <property type="term" value="F:ATP hydrolysis activity"/>
    <property type="evidence" value="ECO:0007669"/>
    <property type="project" value="InterPro"/>
</dbReference>
<dbReference type="PANTHER" id="PTHR43875">
    <property type="entry name" value="MALTODEXTRIN IMPORT ATP-BINDING PROTEIN MSMX"/>
    <property type="match status" value="1"/>
</dbReference>
<dbReference type="NCBIfam" id="NF008653">
    <property type="entry name" value="PRK11650.1"/>
    <property type="match status" value="1"/>
</dbReference>
<accession>A0A939JW70</accession>
<dbReference type="Gene3D" id="3.40.50.300">
    <property type="entry name" value="P-loop containing nucleotide triphosphate hydrolases"/>
    <property type="match status" value="1"/>
</dbReference>
<dbReference type="InterPro" id="IPR012340">
    <property type="entry name" value="NA-bd_OB-fold"/>
</dbReference>
<keyword evidence="2" id="KW-0547">Nucleotide-binding</keyword>
<dbReference type="SMART" id="SM00382">
    <property type="entry name" value="AAA"/>
    <property type="match status" value="1"/>
</dbReference>
<evidence type="ECO:0000256" key="2">
    <source>
        <dbReference type="ARBA" id="ARBA00022741"/>
    </source>
</evidence>
<dbReference type="Proteomes" id="UP000664795">
    <property type="component" value="Unassembled WGS sequence"/>
</dbReference>
<dbReference type="AlphaFoldDB" id="A0A939JW70"/>
<gene>
    <name evidence="5" type="primary">ugpC</name>
    <name evidence="5" type="ORF">J2I48_11360</name>
</gene>